<dbReference type="SUPFAM" id="SSF46689">
    <property type="entry name" value="Homeodomain-like"/>
    <property type="match status" value="1"/>
</dbReference>
<dbReference type="Pfam" id="PF17918">
    <property type="entry name" value="TetR_C_15"/>
    <property type="match status" value="1"/>
</dbReference>
<dbReference type="Pfam" id="PF00440">
    <property type="entry name" value="TetR_N"/>
    <property type="match status" value="1"/>
</dbReference>
<gene>
    <name evidence="7" type="ORF">DV711_16280</name>
</gene>
<organism evidence="7 8">
    <name type="scientific">Motiliproteus coralliicola</name>
    <dbReference type="NCBI Taxonomy" id="2283196"/>
    <lineage>
        <taxon>Bacteria</taxon>
        <taxon>Pseudomonadati</taxon>
        <taxon>Pseudomonadota</taxon>
        <taxon>Gammaproteobacteria</taxon>
        <taxon>Oceanospirillales</taxon>
        <taxon>Oceanospirillaceae</taxon>
        <taxon>Motiliproteus</taxon>
    </lineage>
</organism>
<dbReference type="OrthoDB" id="9816320at2"/>
<reference evidence="7 8" key="1">
    <citation type="submission" date="2018-07" db="EMBL/GenBank/DDBJ databases">
        <title>Motiliproteus coralliicola sp. nov., a bacterium isolated from Coral.</title>
        <authorList>
            <person name="Wang G."/>
        </authorList>
    </citation>
    <scope>NUCLEOTIDE SEQUENCE [LARGE SCALE GENOMIC DNA]</scope>
    <source>
        <strain evidence="7 8">C34</strain>
    </source>
</reference>
<feature type="region of interest" description="Disordered" evidence="5">
    <location>
        <begin position="1"/>
        <end position="34"/>
    </location>
</feature>
<dbReference type="AlphaFoldDB" id="A0A369WCV7"/>
<keyword evidence="3" id="KW-0804">Transcription</keyword>
<dbReference type="PANTHER" id="PTHR30055">
    <property type="entry name" value="HTH-TYPE TRANSCRIPTIONAL REGULATOR RUTR"/>
    <property type="match status" value="1"/>
</dbReference>
<feature type="domain" description="HTH tetR-type" evidence="6">
    <location>
        <begin position="31"/>
        <end position="91"/>
    </location>
</feature>
<dbReference type="EMBL" id="QQOH01000004">
    <property type="protein sequence ID" value="RDE19143.1"/>
    <property type="molecule type" value="Genomic_DNA"/>
</dbReference>
<dbReference type="InterPro" id="IPR009057">
    <property type="entry name" value="Homeodomain-like_sf"/>
</dbReference>
<evidence type="ECO:0000313" key="7">
    <source>
        <dbReference type="EMBL" id="RDE19143.1"/>
    </source>
</evidence>
<evidence type="ECO:0000256" key="2">
    <source>
        <dbReference type="ARBA" id="ARBA00023125"/>
    </source>
</evidence>
<evidence type="ECO:0000313" key="8">
    <source>
        <dbReference type="Proteomes" id="UP000253769"/>
    </source>
</evidence>
<name>A0A369WCV7_9GAMM</name>
<accession>A0A369WCV7</accession>
<dbReference type="PROSITE" id="PS50977">
    <property type="entry name" value="HTH_TETR_2"/>
    <property type="match status" value="1"/>
</dbReference>
<keyword evidence="2 4" id="KW-0238">DNA-binding</keyword>
<dbReference type="InterPro" id="IPR050109">
    <property type="entry name" value="HTH-type_TetR-like_transc_reg"/>
</dbReference>
<dbReference type="InterPro" id="IPR023772">
    <property type="entry name" value="DNA-bd_HTH_TetR-type_CS"/>
</dbReference>
<proteinExistence type="predicted"/>
<keyword evidence="8" id="KW-1185">Reference proteome</keyword>
<comment type="caution">
    <text evidence="7">The sequence shown here is derived from an EMBL/GenBank/DDBJ whole genome shotgun (WGS) entry which is preliminary data.</text>
</comment>
<dbReference type="Gene3D" id="1.10.357.10">
    <property type="entry name" value="Tetracycline Repressor, domain 2"/>
    <property type="match status" value="1"/>
</dbReference>
<dbReference type="PRINTS" id="PR00455">
    <property type="entry name" value="HTHTETR"/>
</dbReference>
<evidence type="ECO:0000256" key="5">
    <source>
        <dbReference type="SAM" id="MobiDB-lite"/>
    </source>
</evidence>
<dbReference type="InterPro" id="IPR041669">
    <property type="entry name" value="TetR_C_15"/>
</dbReference>
<evidence type="ECO:0000259" key="6">
    <source>
        <dbReference type="PROSITE" id="PS50977"/>
    </source>
</evidence>
<keyword evidence="1" id="KW-0805">Transcription regulation</keyword>
<feature type="compositionally biased region" description="Basic residues" evidence="5">
    <location>
        <begin position="20"/>
        <end position="32"/>
    </location>
</feature>
<evidence type="ECO:0000256" key="4">
    <source>
        <dbReference type="PROSITE-ProRule" id="PRU00335"/>
    </source>
</evidence>
<dbReference type="PROSITE" id="PS01081">
    <property type="entry name" value="HTH_TETR_1"/>
    <property type="match status" value="1"/>
</dbReference>
<dbReference type="GO" id="GO:0000976">
    <property type="term" value="F:transcription cis-regulatory region binding"/>
    <property type="evidence" value="ECO:0007669"/>
    <property type="project" value="TreeGrafter"/>
</dbReference>
<sequence length="222" mass="25421">MAQDNTTSIGDELPTTSRVSPRRRPSQKRSKARSQQILDATAELLDEVGVDDLTTNLIAKQVGISVGSLYHYFPNKHAILYALGERWLEQTRLLLEQIDQWPLATLSLREFVDKVVDQNLKVYKKQQGVLPLVQAMFAIPELRPLDQYHDDMVIAAMAKVFKQLGAHKHVHERERIARAYLELTHALLLVVVSQQGQRAKRTLDDLKWMVEALLQRHLTDID</sequence>
<feature type="DNA-binding region" description="H-T-H motif" evidence="4">
    <location>
        <begin position="54"/>
        <end position="73"/>
    </location>
</feature>
<dbReference type="InterPro" id="IPR001647">
    <property type="entry name" value="HTH_TetR"/>
</dbReference>
<protein>
    <submittedName>
        <fullName evidence="7">TetR/AcrR family transcriptional regulator</fullName>
    </submittedName>
</protein>
<dbReference type="RefSeq" id="WP_114696766.1">
    <property type="nucleotide sequence ID" value="NZ_QQOH01000004.1"/>
</dbReference>
<dbReference type="PANTHER" id="PTHR30055:SF234">
    <property type="entry name" value="HTH-TYPE TRANSCRIPTIONAL REGULATOR BETI"/>
    <property type="match status" value="1"/>
</dbReference>
<dbReference type="Proteomes" id="UP000253769">
    <property type="component" value="Unassembled WGS sequence"/>
</dbReference>
<evidence type="ECO:0000256" key="1">
    <source>
        <dbReference type="ARBA" id="ARBA00023015"/>
    </source>
</evidence>
<dbReference type="GO" id="GO:0003700">
    <property type="term" value="F:DNA-binding transcription factor activity"/>
    <property type="evidence" value="ECO:0007669"/>
    <property type="project" value="TreeGrafter"/>
</dbReference>
<evidence type="ECO:0000256" key="3">
    <source>
        <dbReference type="ARBA" id="ARBA00023163"/>
    </source>
</evidence>